<accession>A0A8X8YBP7</accession>
<dbReference type="GO" id="GO:0005319">
    <property type="term" value="F:lipid transporter activity"/>
    <property type="evidence" value="ECO:0007669"/>
    <property type="project" value="TreeGrafter"/>
</dbReference>
<keyword evidence="2" id="KW-1185">Reference proteome</keyword>
<dbReference type="InterPro" id="IPR026082">
    <property type="entry name" value="ABCA"/>
</dbReference>
<dbReference type="GO" id="GO:0140359">
    <property type="term" value="F:ABC-type transporter activity"/>
    <property type="evidence" value="ECO:0007669"/>
    <property type="project" value="InterPro"/>
</dbReference>
<dbReference type="SUPFAM" id="SSF52540">
    <property type="entry name" value="P-loop containing nucleoside triphosphate hydrolases"/>
    <property type="match status" value="1"/>
</dbReference>
<dbReference type="AlphaFoldDB" id="A0A8X8YBP7"/>
<evidence type="ECO:0008006" key="3">
    <source>
        <dbReference type="Google" id="ProtNLM"/>
    </source>
</evidence>
<protein>
    <recommendedName>
        <fullName evidence="3">ABC transporter domain-containing protein</fullName>
    </recommendedName>
</protein>
<dbReference type="EMBL" id="PNBA02000004">
    <property type="protein sequence ID" value="KAG6427085.1"/>
    <property type="molecule type" value="Genomic_DNA"/>
</dbReference>
<evidence type="ECO:0000313" key="2">
    <source>
        <dbReference type="Proteomes" id="UP000298416"/>
    </source>
</evidence>
<organism evidence="1">
    <name type="scientific">Salvia splendens</name>
    <name type="common">Scarlet sage</name>
    <dbReference type="NCBI Taxonomy" id="180675"/>
    <lineage>
        <taxon>Eukaryota</taxon>
        <taxon>Viridiplantae</taxon>
        <taxon>Streptophyta</taxon>
        <taxon>Embryophyta</taxon>
        <taxon>Tracheophyta</taxon>
        <taxon>Spermatophyta</taxon>
        <taxon>Magnoliopsida</taxon>
        <taxon>eudicotyledons</taxon>
        <taxon>Gunneridae</taxon>
        <taxon>Pentapetalae</taxon>
        <taxon>asterids</taxon>
        <taxon>lamiids</taxon>
        <taxon>Lamiales</taxon>
        <taxon>Lamiaceae</taxon>
        <taxon>Nepetoideae</taxon>
        <taxon>Mentheae</taxon>
        <taxon>Salviinae</taxon>
        <taxon>Salvia</taxon>
        <taxon>Salvia subgen. Calosphace</taxon>
        <taxon>core Calosphace</taxon>
    </lineage>
</organism>
<reference evidence="1" key="2">
    <citation type="submission" date="2020-08" db="EMBL/GenBank/DDBJ databases">
        <title>Plant Genome Project.</title>
        <authorList>
            <person name="Zhang R.-G."/>
        </authorList>
    </citation>
    <scope>NUCLEOTIDE SEQUENCE</scope>
    <source>
        <strain evidence="1">Huo1</strain>
        <tissue evidence="1">Leaf</tissue>
    </source>
</reference>
<dbReference type="Gene3D" id="3.40.50.300">
    <property type="entry name" value="P-loop containing nucleotide triphosphate hydrolases"/>
    <property type="match status" value="1"/>
</dbReference>
<name>A0A8X8YBP7_SALSN</name>
<dbReference type="PANTHER" id="PTHR19229">
    <property type="entry name" value="ATP-BINDING CASSETTE TRANSPORTER SUBFAMILY A ABCA"/>
    <property type="match status" value="1"/>
</dbReference>
<gene>
    <name evidence="1" type="ORF">SASPL_111325</name>
</gene>
<comment type="caution">
    <text evidence="1">The sequence shown here is derived from an EMBL/GenBank/DDBJ whole genome shotgun (WGS) entry which is preliminary data.</text>
</comment>
<evidence type="ECO:0000313" key="1">
    <source>
        <dbReference type="EMBL" id="KAG6427085.1"/>
    </source>
</evidence>
<proteinExistence type="predicted"/>
<reference evidence="1" key="1">
    <citation type="submission" date="2018-01" db="EMBL/GenBank/DDBJ databases">
        <authorList>
            <person name="Mao J.F."/>
        </authorList>
    </citation>
    <scope>NUCLEOTIDE SEQUENCE</scope>
    <source>
        <strain evidence="1">Huo1</strain>
        <tissue evidence="1">Leaf</tissue>
    </source>
</reference>
<dbReference type="Proteomes" id="UP000298416">
    <property type="component" value="Unassembled WGS sequence"/>
</dbReference>
<dbReference type="GO" id="GO:0016020">
    <property type="term" value="C:membrane"/>
    <property type="evidence" value="ECO:0007669"/>
    <property type="project" value="InterPro"/>
</dbReference>
<dbReference type="PANTHER" id="PTHR19229:SF267">
    <property type="entry name" value="ABC TRANSPORTER A FAMILY MEMBER 1"/>
    <property type="match status" value="1"/>
</dbReference>
<sequence length="105" mass="11099">MGLIASTAQANSLLKPSYALSGGNKRKLSVAIAMIGNPPIVIPDEPSTGTKICGRQAQICDVPNSSRQVLSHPRSILNDLEACIGHAGSSAAEQRQKSAYRMRLL</sequence>
<dbReference type="InterPro" id="IPR027417">
    <property type="entry name" value="P-loop_NTPase"/>
</dbReference>